<reference evidence="3" key="1">
    <citation type="submission" date="2023-03" db="EMBL/GenBank/DDBJ databases">
        <title>Massive genome expansion in bonnet fungi (Mycena s.s.) driven by repeated elements and novel gene families across ecological guilds.</title>
        <authorList>
            <consortium name="Lawrence Berkeley National Laboratory"/>
            <person name="Harder C.B."/>
            <person name="Miyauchi S."/>
            <person name="Viragh M."/>
            <person name="Kuo A."/>
            <person name="Thoen E."/>
            <person name="Andreopoulos B."/>
            <person name="Lu D."/>
            <person name="Skrede I."/>
            <person name="Drula E."/>
            <person name="Henrissat B."/>
            <person name="Morin E."/>
            <person name="Kohler A."/>
            <person name="Barry K."/>
            <person name="LaButti K."/>
            <person name="Morin E."/>
            <person name="Salamov A."/>
            <person name="Lipzen A."/>
            <person name="Mereny Z."/>
            <person name="Hegedus B."/>
            <person name="Baldrian P."/>
            <person name="Stursova M."/>
            <person name="Weitz H."/>
            <person name="Taylor A."/>
            <person name="Grigoriev I.V."/>
            <person name="Nagy L.G."/>
            <person name="Martin F."/>
            <person name="Kauserud H."/>
        </authorList>
    </citation>
    <scope>NUCLEOTIDE SEQUENCE</scope>
    <source>
        <strain evidence="3">CBHHK182m</strain>
    </source>
</reference>
<sequence>MILTRGLGRASFIWGSSTHNTRIERLWVEVGSQFARRWRAFFYRLEALHSLDRSNPHHLWLLHLLFLDMINDDCDDFRAEWNCHPISGEGHSQSPNDMAFIGQVQHGVYADDYEDVHPTVLERYYGVHGRTTARATGQTGAGQLDDEDVPLPPPAHGDDEDSDDSQIENDDDLAQQIEEAHANNFHHDPVPVPKHANPFPDDATMELFHEALSAANDIDLVPEGYGLLPDEWVDGVYPTFEILKSGRRGTKQLRIALPDSIWRPRAEMWGRGLAILDQLSYMNEQ</sequence>
<proteinExistence type="predicted"/>
<dbReference type="Proteomes" id="UP001215598">
    <property type="component" value="Unassembled WGS sequence"/>
</dbReference>
<feature type="compositionally biased region" description="Acidic residues" evidence="1">
    <location>
        <begin position="158"/>
        <end position="167"/>
    </location>
</feature>
<dbReference type="InterPro" id="IPR058913">
    <property type="entry name" value="Integrase_dom_put"/>
</dbReference>
<dbReference type="EMBL" id="JARKIB010000481">
    <property type="protein sequence ID" value="KAJ7704741.1"/>
    <property type="molecule type" value="Genomic_DNA"/>
</dbReference>
<feature type="region of interest" description="Disordered" evidence="1">
    <location>
        <begin position="135"/>
        <end position="167"/>
    </location>
</feature>
<evidence type="ECO:0000259" key="2">
    <source>
        <dbReference type="Pfam" id="PF24764"/>
    </source>
</evidence>
<feature type="domain" description="Integrase core" evidence="2">
    <location>
        <begin position="2"/>
        <end position="105"/>
    </location>
</feature>
<protein>
    <recommendedName>
        <fullName evidence="2">Integrase core domain-containing protein</fullName>
    </recommendedName>
</protein>
<evidence type="ECO:0000313" key="3">
    <source>
        <dbReference type="EMBL" id="KAJ7704741.1"/>
    </source>
</evidence>
<keyword evidence="4" id="KW-1185">Reference proteome</keyword>
<dbReference type="AlphaFoldDB" id="A0AAD7GT68"/>
<organism evidence="3 4">
    <name type="scientific">Mycena metata</name>
    <dbReference type="NCBI Taxonomy" id="1033252"/>
    <lineage>
        <taxon>Eukaryota</taxon>
        <taxon>Fungi</taxon>
        <taxon>Dikarya</taxon>
        <taxon>Basidiomycota</taxon>
        <taxon>Agaricomycotina</taxon>
        <taxon>Agaricomycetes</taxon>
        <taxon>Agaricomycetidae</taxon>
        <taxon>Agaricales</taxon>
        <taxon>Marasmiineae</taxon>
        <taxon>Mycenaceae</taxon>
        <taxon>Mycena</taxon>
    </lineage>
</organism>
<gene>
    <name evidence="3" type="ORF">B0H16DRAFT_1668290</name>
</gene>
<dbReference type="Pfam" id="PF24764">
    <property type="entry name" value="rva_4"/>
    <property type="match status" value="1"/>
</dbReference>
<name>A0AAD7GT68_9AGAR</name>
<evidence type="ECO:0000256" key="1">
    <source>
        <dbReference type="SAM" id="MobiDB-lite"/>
    </source>
</evidence>
<comment type="caution">
    <text evidence="3">The sequence shown here is derived from an EMBL/GenBank/DDBJ whole genome shotgun (WGS) entry which is preliminary data.</text>
</comment>
<dbReference type="PANTHER" id="PTHR46791">
    <property type="entry name" value="EXPRESSED PROTEIN"/>
    <property type="match status" value="1"/>
</dbReference>
<evidence type="ECO:0000313" key="4">
    <source>
        <dbReference type="Proteomes" id="UP001215598"/>
    </source>
</evidence>
<accession>A0AAD7GT68</accession>
<dbReference type="PANTHER" id="PTHR46791:SF5">
    <property type="entry name" value="CLR5 DOMAIN-CONTAINING PROTEIN-RELATED"/>
    <property type="match status" value="1"/>
</dbReference>